<comment type="caution">
    <text evidence="1">The sequence shown here is derived from an EMBL/GenBank/DDBJ whole genome shotgun (WGS) entry which is preliminary data.</text>
</comment>
<organism evidence="1 2">
    <name type="scientific">Imshaugia aleurites</name>
    <dbReference type="NCBI Taxonomy" id="172621"/>
    <lineage>
        <taxon>Eukaryota</taxon>
        <taxon>Fungi</taxon>
        <taxon>Dikarya</taxon>
        <taxon>Ascomycota</taxon>
        <taxon>Pezizomycotina</taxon>
        <taxon>Lecanoromycetes</taxon>
        <taxon>OSLEUM clade</taxon>
        <taxon>Lecanoromycetidae</taxon>
        <taxon>Lecanorales</taxon>
        <taxon>Lecanorineae</taxon>
        <taxon>Parmeliaceae</taxon>
        <taxon>Imshaugia</taxon>
    </lineage>
</organism>
<dbReference type="AlphaFoldDB" id="A0A8H3EIC7"/>
<gene>
    <name evidence="1" type="ORF">IMSHALPRED_000102</name>
</gene>
<keyword evidence="2" id="KW-1185">Reference proteome</keyword>
<evidence type="ECO:0000313" key="2">
    <source>
        <dbReference type="Proteomes" id="UP000664534"/>
    </source>
</evidence>
<proteinExistence type="predicted"/>
<sequence>MASLRSLRPVLALAGRRVPVTSRPGARYHVNANNPGAALSFVLGVGAAGAGVAEACAGWWITSRSDVESNEDSRPDLDVLPDLNIEVTNTPVRDILDQVGASSKLKLAFETKVTAGMLETEAPSFFKLDAVLFRIEDTQIEPGKPNVVGFLAIVEDHANPDLDAFVQLLIAMAAMRDIQGQLARPGRAALVVECDGALEYTMYTGPVIGEGKPGIALP</sequence>
<dbReference type="EMBL" id="CAJPDT010000001">
    <property type="protein sequence ID" value="CAF9904547.1"/>
    <property type="molecule type" value="Genomic_DNA"/>
</dbReference>
<name>A0A8H3EIC7_9LECA</name>
<accession>A0A8H3EIC7</accession>
<evidence type="ECO:0000313" key="1">
    <source>
        <dbReference type="EMBL" id="CAF9904547.1"/>
    </source>
</evidence>
<reference evidence="1" key="1">
    <citation type="submission" date="2021-03" db="EMBL/GenBank/DDBJ databases">
        <authorList>
            <person name="Tagirdzhanova G."/>
        </authorList>
    </citation>
    <scope>NUCLEOTIDE SEQUENCE</scope>
</reference>
<dbReference type="Proteomes" id="UP000664534">
    <property type="component" value="Unassembled WGS sequence"/>
</dbReference>
<protein>
    <submittedName>
        <fullName evidence="1">Uncharacterized protein</fullName>
    </submittedName>
</protein>